<evidence type="ECO:0000256" key="4">
    <source>
        <dbReference type="ARBA" id="ARBA00023004"/>
    </source>
</evidence>
<keyword evidence="4" id="KW-0408">Iron</keyword>
<dbReference type="InterPro" id="IPR017900">
    <property type="entry name" value="4Fe4S_Fe_S_CS"/>
</dbReference>
<evidence type="ECO:0000313" key="7">
    <source>
        <dbReference type="EMBL" id="HIX04045.1"/>
    </source>
</evidence>
<dbReference type="Pfam" id="PF13183">
    <property type="entry name" value="Fer4_8"/>
    <property type="match status" value="1"/>
</dbReference>
<dbReference type="InterPro" id="IPR051460">
    <property type="entry name" value="HdrC_iron-sulfur_subunit"/>
</dbReference>
<dbReference type="Gene3D" id="1.10.1060.10">
    <property type="entry name" value="Alpha-helical ferredoxin"/>
    <property type="match status" value="1"/>
</dbReference>
<dbReference type="AlphaFoldDB" id="A0A9D2ACM7"/>
<name>A0A9D2ACM7_9BACT</name>
<evidence type="ECO:0000256" key="3">
    <source>
        <dbReference type="ARBA" id="ARBA00023002"/>
    </source>
</evidence>
<organism evidence="7 8">
    <name type="scientific">Candidatus Odoribacter faecigallinarum</name>
    <dbReference type="NCBI Taxonomy" id="2838706"/>
    <lineage>
        <taxon>Bacteria</taxon>
        <taxon>Pseudomonadati</taxon>
        <taxon>Bacteroidota</taxon>
        <taxon>Bacteroidia</taxon>
        <taxon>Bacteroidales</taxon>
        <taxon>Odoribacteraceae</taxon>
        <taxon>Odoribacter</taxon>
    </lineage>
</organism>
<keyword evidence="2" id="KW-0479">Metal-binding</keyword>
<evidence type="ECO:0000256" key="2">
    <source>
        <dbReference type="ARBA" id="ARBA00022723"/>
    </source>
</evidence>
<dbReference type="InterPro" id="IPR017896">
    <property type="entry name" value="4Fe4S_Fe-S-bd"/>
</dbReference>
<protein>
    <submittedName>
        <fullName evidence="7">4Fe-4S dicluster domain-containing protein</fullName>
    </submittedName>
</protein>
<reference evidence="7" key="1">
    <citation type="journal article" date="2021" name="PeerJ">
        <title>Extensive microbial diversity within the chicken gut microbiome revealed by metagenomics and culture.</title>
        <authorList>
            <person name="Gilroy R."/>
            <person name="Ravi A."/>
            <person name="Getino M."/>
            <person name="Pursley I."/>
            <person name="Horton D.L."/>
            <person name="Alikhan N.F."/>
            <person name="Baker D."/>
            <person name="Gharbi K."/>
            <person name="Hall N."/>
            <person name="Watson M."/>
            <person name="Adriaenssens E.M."/>
            <person name="Foster-Nyarko E."/>
            <person name="Jarju S."/>
            <person name="Secka A."/>
            <person name="Antonio M."/>
            <person name="Oren A."/>
            <person name="Chaudhuri R.R."/>
            <person name="La Ragione R."/>
            <person name="Hildebrand F."/>
            <person name="Pallen M.J."/>
        </authorList>
    </citation>
    <scope>NUCLEOTIDE SEQUENCE</scope>
    <source>
        <strain evidence="7">23274</strain>
    </source>
</reference>
<evidence type="ECO:0000256" key="5">
    <source>
        <dbReference type="ARBA" id="ARBA00023014"/>
    </source>
</evidence>
<dbReference type="PROSITE" id="PS51379">
    <property type="entry name" value="4FE4S_FER_2"/>
    <property type="match status" value="1"/>
</dbReference>
<evidence type="ECO:0000259" key="6">
    <source>
        <dbReference type="PROSITE" id="PS51379"/>
    </source>
</evidence>
<dbReference type="EMBL" id="DXFT01000156">
    <property type="protein sequence ID" value="HIX04045.1"/>
    <property type="molecule type" value="Genomic_DNA"/>
</dbReference>
<comment type="caution">
    <text evidence="7">The sequence shown here is derived from an EMBL/GenBank/DDBJ whole genome shotgun (WGS) entry which is preliminary data.</text>
</comment>
<dbReference type="InterPro" id="IPR009051">
    <property type="entry name" value="Helical_ferredxn"/>
</dbReference>
<dbReference type="GO" id="GO:0046872">
    <property type="term" value="F:metal ion binding"/>
    <property type="evidence" value="ECO:0007669"/>
    <property type="project" value="UniProtKB-KW"/>
</dbReference>
<reference evidence="7" key="2">
    <citation type="submission" date="2021-04" db="EMBL/GenBank/DDBJ databases">
        <authorList>
            <person name="Gilroy R."/>
        </authorList>
    </citation>
    <scope>NUCLEOTIDE SEQUENCE</scope>
    <source>
        <strain evidence="7">23274</strain>
    </source>
</reference>
<dbReference type="Proteomes" id="UP000824202">
    <property type="component" value="Unassembled WGS sequence"/>
</dbReference>
<sequence length="229" mass="26523">MQKLTEKLKQDIHYIESLNSCMNCGVCTAICPAAEFYCYDPRVIVDTVQRQNEEALQELLKSETIWYCGECMSCKTRCPRCNTPGGVIMALRRLSQEEGYFTESEKGRQQFALKRVLGTNILEYGYCVTPDIVRPEMHPEQGPVWEWIYEHREEFYERVHSNYHKEGAGALRKVDDSTLGELRNIFEVTGGKAFLDNIEQCSLNKAQEMGMDSENYFLHTYMDNNGKHQ</sequence>
<keyword evidence="3" id="KW-0560">Oxidoreductase</keyword>
<proteinExistence type="predicted"/>
<dbReference type="GO" id="GO:0016491">
    <property type="term" value="F:oxidoreductase activity"/>
    <property type="evidence" value="ECO:0007669"/>
    <property type="project" value="UniProtKB-KW"/>
</dbReference>
<evidence type="ECO:0000313" key="8">
    <source>
        <dbReference type="Proteomes" id="UP000824202"/>
    </source>
</evidence>
<dbReference type="PANTHER" id="PTHR43255:SF1">
    <property type="entry name" value="IRON-SULFUR-BINDING OXIDOREDUCTASE FADF-RELATED"/>
    <property type="match status" value="1"/>
</dbReference>
<feature type="domain" description="4Fe-4S ferredoxin-type" evidence="6">
    <location>
        <begin position="11"/>
        <end position="42"/>
    </location>
</feature>
<dbReference type="GO" id="GO:0005886">
    <property type="term" value="C:plasma membrane"/>
    <property type="evidence" value="ECO:0007669"/>
    <property type="project" value="TreeGrafter"/>
</dbReference>
<gene>
    <name evidence="7" type="ORF">H9863_08035</name>
</gene>
<dbReference type="GO" id="GO:0051539">
    <property type="term" value="F:4 iron, 4 sulfur cluster binding"/>
    <property type="evidence" value="ECO:0007669"/>
    <property type="project" value="UniProtKB-KW"/>
</dbReference>
<dbReference type="PROSITE" id="PS00198">
    <property type="entry name" value="4FE4S_FER_1"/>
    <property type="match status" value="2"/>
</dbReference>
<keyword evidence="5" id="KW-0411">Iron-sulfur</keyword>
<dbReference type="SUPFAM" id="SSF46548">
    <property type="entry name" value="alpha-helical ferredoxin"/>
    <property type="match status" value="1"/>
</dbReference>
<keyword evidence="1" id="KW-0004">4Fe-4S</keyword>
<accession>A0A9D2ACM7</accession>
<evidence type="ECO:0000256" key="1">
    <source>
        <dbReference type="ARBA" id="ARBA00022485"/>
    </source>
</evidence>
<dbReference type="PANTHER" id="PTHR43255">
    <property type="entry name" value="IRON-SULFUR-BINDING OXIDOREDUCTASE FADF-RELATED-RELATED"/>
    <property type="match status" value="1"/>
</dbReference>